<evidence type="ECO:0000313" key="1">
    <source>
        <dbReference type="EMBL" id="KAJ4968876.1"/>
    </source>
</evidence>
<dbReference type="Proteomes" id="UP001141806">
    <property type="component" value="Unassembled WGS sequence"/>
</dbReference>
<protein>
    <submittedName>
        <fullName evidence="1">Uncharacterized protein</fullName>
    </submittedName>
</protein>
<reference evidence="1" key="1">
    <citation type="journal article" date="2023" name="Plant J.">
        <title>The genome of the king protea, Protea cynaroides.</title>
        <authorList>
            <person name="Chang J."/>
            <person name="Duong T.A."/>
            <person name="Schoeman C."/>
            <person name="Ma X."/>
            <person name="Roodt D."/>
            <person name="Barker N."/>
            <person name="Li Z."/>
            <person name="Van de Peer Y."/>
            <person name="Mizrachi E."/>
        </authorList>
    </citation>
    <scope>NUCLEOTIDE SEQUENCE</scope>
    <source>
        <tissue evidence="1">Young leaves</tissue>
    </source>
</reference>
<organism evidence="1 2">
    <name type="scientific">Protea cynaroides</name>
    <dbReference type="NCBI Taxonomy" id="273540"/>
    <lineage>
        <taxon>Eukaryota</taxon>
        <taxon>Viridiplantae</taxon>
        <taxon>Streptophyta</taxon>
        <taxon>Embryophyta</taxon>
        <taxon>Tracheophyta</taxon>
        <taxon>Spermatophyta</taxon>
        <taxon>Magnoliopsida</taxon>
        <taxon>Proteales</taxon>
        <taxon>Proteaceae</taxon>
        <taxon>Protea</taxon>
    </lineage>
</organism>
<keyword evidence="2" id="KW-1185">Reference proteome</keyword>
<proteinExistence type="predicted"/>
<gene>
    <name evidence="1" type="ORF">NE237_015577</name>
</gene>
<sequence length="146" mass="16976">MFQIFETLQSSLHFIVSSQAPLSMSDKFELLRSYFLSKSRERVTGLWIVNVMAYQVKKKLKSEFNPCIGLNLTWIRSITVQNFLMMTWPSSLFPWKIKTNKDGLRIYCSSNDEANNDELVVPEEDTTKKDGLVESNILLRRTTLED</sequence>
<name>A0A9Q0KE74_9MAGN</name>
<dbReference type="EMBL" id="JAMYWD010000006">
    <property type="protein sequence ID" value="KAJ4968876.1"/>
    <property type="molecule type" value="Genomic_DNA"/>
</dbReference>
<comment type="caution">
    <text evidence="1">The sequence shown here is derived from an EMBL/GenBank/DDBJ whole genome shotgun (WGS) entry which is preliminary data.</text>
</comment>
<evidence type="ECO:0000313" key="2">
    <source>
        <dbReference type="Proteomes" id="UP001141806"/>
    </source>
</evidence>
<dbReference type="AlphaFoldDB" id="A0A9Q0KE74"/>
<accession>A0A9Q0KE74</accession>